<feature type="compositionally biased region" description="Polar residues" evidence="2">
    <location>
        <begin position="67"/>
        <end position="78"/>
    </location>
</feature>
<name>A0AAD3DAW8_9STRA</name>
<dbReference type="InterPro" id="IPR002885">
    <property type="entry name" value="PPR_rpt"/>
</dbReference>
<keyword evidence="3" id="KW-0732">Signal</keyword>
<organism evidence="4 5">
    <name type="scientific">Chaetoceros tenuissimus</name>
    <dbReference type="NCBI Taxonomy" id="426638"/>
    <lineage>
        <taxon>Eukaryota</taxon>
        <taxon>Sar</taxon>
        <taxon>Stramenopiles</taxon>
        <taxon>Ochrophyta</taxon>
        <taxon>Bacillariophyta</taxon>
        <taxon>Coscinodiscophyceae</taxon>
        <taxon>Chaetocerotophycidae</taxon>
        <taxon>Chaetocerotales</taxon>
        <taxon>Chaetocerotaceae</taxon>
        <taxon>Chaetoceros</taxon>
    </lineage>
</organism>
<evidence type="ECO:0000313" key="5">
    <source>
        <dbReference type="Proteomes" id="UP001054902"/>
    </source>
</evidence>
<protein>
    <submittedName>
        <fullName evidence="4">Uncharacterized protein</fullName>
    </submittedName>
</protein>
<reference evidence="4 5" key="1">
    <citation type="journal article" date="2021" name="Sci. Rep.">
        <title>The genome of the diatom Chaetoceros tenuissimus carries an ancient integrated fragment of an extant virus.</title>
        <authorList>
            <person name="Hongo Y."/>
            <person name="Kimura K."/>
            <person name="Takaki Y."/>
            <person name="Yoshida Y."/>
            <person name="Baba S."/>
            <person name="Kobayashi G."/>
            <person name="Nagasaki K."/>
            <person name="Hano T."/>
            <person name="Tomaru Y."/>
        </authorList>
    </citation>
    <scope>NUCLEOTIDE SEQUENCE [LARGE SCALE GENOMIC DNA]</scope>
    <source>
        <strain evidence="4 5">NIES-3715</strain>
    </source>
</reference>
<dbReference type="AlphaFoldDB" id="A0AAD3DAW8"/>
<dbReference type="Proteomes" id="UP001054902">
    <property type="component" value="Unassembled WGS sequence"/>
</dbReference>
<gene>
    <name evidence="4" type="ORF">CTEN210_17535</name>
</gene>
<accession>A0AAD3DAW8</accession>
<dbReference type="InterPro" id="IPR011990">
    <property type="entry name" value="TPR-like_helical_dom_sf"/>
</dbReference>
<feature type="signal peptide" evidence="3">
    <location>
        <begin position="1"/>
        <end position="22"/>
    </location>
</feature>
<dbReference type="EMBL" id="BLLK01000069">
    <property type="protein sequence ID" value="GFH61059.1"/>
    <property type="molecule type" value="Genomic_DNA"/>
</dbReference>
<evidence type="ECO:0000256" key="2">
    <source>
        <dbReference type="SAM" id="MobiDB-lite"/>
    </source>
</evidence>
<proteinExistence type="predicted"/>
<dbReference type="PROSITE" id="PS51375">
    <property type="entry name" value="PPR"/>
    <property type="match status" value="1"/>
</dbReference>
<sequence>MRLSSSLLVLLIHSLQLCTIHSFSITVRNGVGSAEFATRLSAKKSRSPRKENTSSSEEKEEEVVPDNQENLQKTISGGPSTIYSMARRMLVWDDQDYQMRKVLNDSSEYNEEMIANITKTSKVLPKWHPHEGIADSNPNFRTSPPIMNNKGYAKAIFRNARKNNQPSLWRHSLRTYNKMRDVEIEQARATSPSKLKIRRQSIHFHGALVACSKLGLWREAVTIYEEMKHIQLYQKQQSEANTDVAATNDKVSDDDLQNLIVQLPRKPIDVNAYIVQCLIKACIIGMKYRVHHQKKSEGNDASSHSSKPNEYYYTIEEQREPLDIAASILQSLEEVHDLIPNNMHVNALAAAYQYLNLNEDASALLDKYLVDDNQEEKSAVNSAANYLTNGETLDLSEYQPSKPRKDEASYNILIQNSVARGDWGSAIDNLKMMTESGHYPKSKSLNIWSETAAKRERRSSKSTWVKQREEILMYDGSINLKGNVKDSN</sequence>
<keyword evidence="5" id="KW-1185">Reference proteome</keyword>
<feature type="chain" id="PRO_5041907908" evidence="3">
    <location>
        <begin position="23"/>
        <end position="488"/>
    </location>
</feature>
<comment type="caution">
    <text evidence="4">The sequence shown here is derived from an EMBL/GenBank/DDBJ whole genome shotgun (WGS) entry which is preliminary data.</text>
</comment>
<evidence type="ECO:0000256" key="3">
    <source>
        <dbReference type="SAM" id="SignalP"/>
    </source>
</evidence>
<evidence type="ECO:0000256" key="1">
    <source>
        <dbReference type="PROSITE-ProRule" id="PRU00708"/>
    </source>
</evidence>
<evidence type="ECO:0000313" key="4">
    <source>
        <dbReference type="EMBL" id="GFH61059.1"/>
    </source>
</evidence>
<feature type="region of interest" description="Disordered" evidence="2">
    <location>
        <begin position="39"/>
        <end position="78"/>
    </location>
</feature>
<feature type="repeat" description="PPR" evidence="1">
    <location>
        <begin position="406"/>
        <end position="440"/>
    </location>
</feature>
<dbReference type="Gene3D" id="1.25.40.10">
    <property type="entry name" value="Tetratricopeptide repeat domain"/>
    <property type="match status" value="1"/>
</dbReference>